<dbReference type="GO" id="GO:0015658">
    <property type="term" value="F:branched-chain amino acid transmembrane transporter activity"/>
    <property type="evidence" value="ECO:0007669"/>
    <property type="project" value="InterPro"/>
</dbReference>
<gene>
    <name evidence="7" type="ORF">LMTR13_37080</name>
</gene>
<feature type="transmembrane region" description="Helical" evidence="6">
    <location>
        <begin position="34"/>
        <end position="53"/>
    </location>
</feature>
<feature type="transmembrane region" description="Helical" evidence="6">
    <location>
        <begin position="65"/>
        <end position="91"/>
    </location>
</feature>
<feature type="transmembrane region" description="Helical" evidence="6">
    <location>
        <begin position="197"/>
        <end position="217"/>
    </location>
</feature>
<dbReference type="Pfam" id="PF02653">
    <property type="entry name" value="BPD_transp_2"/>
    <property type="match status" value="1"/>
</dbReference>
<keyword evidence="8" id="KW-1185">Reference proteome</keyword>
<dbReference type="OrthoDB" id="9814461at2"/>
<name>A0A1B1UQ75_9BRAD</name>
<feature type="transmembrane region" description="Helical" evidence="6">
    <location>
        <begin position="144"/>
        <end position="161"/>
    </location>
</feature>
<evidence type="ECO:0000256" key="4">
    <source>
        <dbReference type="ARBA" id="ARBA00022989"/>
    </source>
</evidence>
<proteinExistence type="predicted"/>
<accession>A0A1B1UQ75</accession>
<dbReference type="Proteomes" id="UP000092839">
    <property type="component" value="Chromosome"/>
</dbReference>
<feature type="transmembrane region" description="Helical" evidence="6">
    <location>
        <begin position="278"/>
        <end position="295"/>
    </location>
</feature>
<keyword evidence="3 6" id="KW-0812">Transmembrane</keyword>
<evidence type="ECO:0000256" key="5">
    <source>
        <dbReference type="ARBA" id="ARBA00023136"/>
    </source>
</evidence>
<dbReference type="STRING" id="1274631.LMTR13_37080"/>
<protein>
    <submittedName>
        <fullName evidence="7">ABC transporter permease</fullName>
    </submittedName>
</protein>
<comment type="subcellular location">
    <subcellularLocation>
        <location evidence="1">Cell membrane</location>
        <topology evidence="1">Multi-pass membrane protein</topology>
    </subcellularLocation>
</comment>
<dbReference type="PANTHER" id="PTHR30482:SF10">
    <property type="entry name" value="HIGH-AFFINITY BRANCHED-CHAIN AMINO ACID TRANSPORT PROTEIN BRAE"/>
    <property type="match status" value="1"/>
</dbReference>
<evidence type="ECO:0000256" key="3">
    <source>
        <dbReference type="ARBA" id="ARBA00022692"/>
    </source>
</evidence>
<evidence type="ECO:0000256" key="1">
    <source>
        <dbReference type="ARBA" id="ARBA00004651"/>
    </source>
</evidence>
<keyword evidence="4 6" id="KW-1133">Transmembrane helix</keyword>
<dbReference type="PANTHER" id="PTHR30482">
    <property type="entry name" value="HIGH-AFFINITY BRANCHED-CHAIN AMINO ACID TRANSPORT SYSTEM PERMEASE"/>
    <property type="match status" value="1"/>
</dbReference>
<reference evidence="7 8" key="1">
    <citation type="submission" date="2016-07" db="EMBL/GenBank/DDBJ databases">
        <title>Complete genome sequence of Bradyrhizobium icense LMTR 13T, a potential inoculant strain isolated from lima bean (Phaseolus lunatus) in Peru.</title>
        <authorList>
            <person name="Ormeno-Orrillo E."/>
            <person name="Duran D."/>
            <person name="Rogel M.A."/>
            <person name="Rey L."/>
            <person name="Imperial J."/>
            <person name="Ruiz-Argueso T."/>
            <person name="Martinez-Romero E."/>
        </authorList>
    </citation>
    <scope>NUCLEOTIDE SEQUENCE [LARGE SCALE GENOMIC DNA]</scope>
    <source>
        <strain evidence="7 8">LMTR 13</strain>
    </source>
</reference>
<evidence type="ECO:0000256" key="2">
    <source>
        <dbReference type="ARBA" id="ARBA00022475"/>
    </source>
</evidence>
<keyword evidence="5 6" id="KW-0472">Membrane</keyword>
<feature type="transmembrane region" description="Helical" evidence="6">
    <location>
        <begin position="6"/>
        <end position="27"/>
    </location>
</feature>
<dbReference type="EMBL" id="CP016428">
    <property type="protein sequence ID" value="ANW04917.1"/>
    <property type="molecule type" value="Genomic_DNA"/>
</dbReference>
<dbReference type="AlphaFoldDB" id="A0A1B1UQ75"/>
<dbReference type="InterPro" id="IPR001851">
    <property type="entry name" value="ABC_transp_permease"/>
</dbReference>
<evidence type="ECO:0000256" key="6">
    <source>
        <dbReference type="SAM" id="Phobius"/>
    </source>
</evidence>
<dbReference type="KEGG" id="bic:LMTR13_37080"/>
<dbReference type="CDD" id="cd06581">
    <property type="entry name" value="TM_PBP1_LivM_like"/>
    <property type="match status" value="1"/>
</dbReference>
<evidence type="ECO:0000313" key="7">
    <source>
        <dbReference type="EMBL" id="ANW04917.1"/>
    </source>
</evidence>
<organism evidence="7 8">
    <name type="scientific">Bradyrhizobium icense</name>
    <dbReference type="NCBI Taxonomy" id="1274631"/>
    <lineage>
        <taxon>Bacteria</taxon>
        <taxon>Pseudomonadati</taxon>
        <taxon>Pseudomonadota</taxon>
        <taxon>Alphaproteobacteria</taxon>
        <taxon>Hyphomicrobiales</taxon>
        <taxon>Nitrobacteraceae</taxon>
        <taxon>Bradyrhizobium</taxon>
    </lineage>
</organism>
<sequence>MDPLLAYAVFFLTLVGIYALLALGLNVQWGFAGLFNIGIAAFFSVGAYASAILTRPESNEHLGGFALPLALGWVGAMITAGVLALLVGLITLRLREDYLAIASIGIAEIVRLALKNEEWLTNGVRGIGGIVHPFAELSRGARELAFLALVLAIVAIAYAAFERARQSPWGRAVRAIREGEVSAVAAGKNAMVFRLQAFTVGSMIMGLAGAVYAHFIGFISPEAFDPMFATFLVWVMLIIGGSGNNRGALLGAFAIWFVWSGTEYLTSLLPAEMVARAGALRLLLVGLLLQLVLLTRPQGLLPEERFVNRALTRKPAQEAQAGKR</sequence>
<dbReference type="GO" id="GO:0005886">
    <property type="term" value="C:plasma membrane"/>
    <property type="evidence" value="ECO:0007669"/>
    <property type="project" value="UniProtKB-SubCell"/>
</dbReference>
<dbReference type="InterPro" id="IPR043428">
    <property type="entry name" value="LivM-like"/>
</dbReference>
<keyword evidence="2" id="KW-1003">Cell membrane</keyword>
<evidence type="ECO:0000313" key="8">
    <source>
        <dbReference type="Proteomes" id="UP000092839"/>
    </source>
</evidence>